<protein>
    <submittedName>
        <fullName evidence="2">Uncharacterized protein</fullName>
    </submittedName>
</protein>
<organism evidence="2 3">
    <name type="scientific">Eleusine coracana subsp. coracana</name>
    <dbReference type="NCBI Taxonomy" id="191504"/>
    <lineage>
        <taxon>Eukaryota</taxon>
        <taxon>Viridiplantae</taxon>
        <taxon>Streptophyta</taxon>
        <taxon>Embryophyta</taxon>
        <taxon>Tracheophyta</taxon>
        <taxon>Spermatophyta</taxon>
        <taxon>Magnoliopsida</taxon>
        <taxon>Liliopsida</taxon>
        <taxon>Poales</taxon>
        <taxon>Poaceae</taxon>
        <taxon>PACMAD clade</taxon>
        <taxon>Chloridoideae</taxon>
        <taxon>Cynodonteae</taxon>
        <taxon>Eleusininae</taxon>
        <taxon>Eleusine</taxon>
    </lineage>
</organism>
<evidence type="ECO:0000256" key="1">
    <source>
        <dbReference type="SAM" id="SignalP"/>
    </source>
</evidence>
<accession>A0AAV5E4C2</accession>
<reference evidence="2" key="2">
    <citation type="submission" date="2021-12" db="EMBL/GenBank/DDBJ databases">
        <title>Resequencing data analysis of finger millet.</title>
        <authorList>
            <person name="Hatakeyama M."/>
            <person name="Aluri S."/>
            <person name="Balachadran M.T."/>
            <person name="Sivarajan S.R."/>
            <person name="Poveda L."/>
            <person name="Shimizu-Inatsugi R."/>
            <person name="Schlapbach R."/>
            <person name="Sreeman S.M."/>
            <person name="Shimizu K.K."/>
        </authorList>
    </citation>
    <scope>NUCLEOTIDE SEQUENCE</scope>
</reference>
<dbReference type="AlphaFoldDB" id="A0AAV5E4C2"/>
<feature type="signal peptide" evidence="1">
    <location>
        <begin position="1"/>
        <end position="29"/>
    </location>
</feature>
<sequence length="78" mass="8698">MEAWRKTALCSVLLVLLIAASSEVAFVEAASCWKEDNHHTFCFDADCRMTCKDHGHADGRCSWGRTLWLSCECLAADC</sequence>
<feature type="chain" id="PRO_5043887523" evidence="1">
    <location>
        <begin position="30"/>
        <end position="78"/>
    </location>
</feature>
<dbReference type="EMBL" id="BQKI01000073">
    <property type="protein sequence ID" value="GJN17284.1"/>
    <property type="molecule type" value="Genomic_DNA"/>
</dbReference>
<keyword evidence="3" id="KW-1185">Reference proteome</keyword>
<comment type="caution">
    <text evidence="2">The sequence shown here is derived from an EMBL/GenBank/DDBJ whole genome shotgun (WGS) entry which is preliminary data.</text>
</comment>
<evidence type="ECO:0000313" key="3">
    <source>
        <dbReference type="Proteomes" id="UP001054889"/>
    </source>
</evidence>
<name>A0AAV5E4C2_ELECO</name>
<proteinExistence type="predicted"/>
<reference evidence="2" key="1">
    <citation type="journal article" date="2018" name="DNA Res.">
        <title>Multiple hybrid de novo genome assembly of finger millet, an orphan allotetraploid crop.</title>
        <authorList>
            <person name="Hatakeyama M."/>
            <person name="Aluri S."/>
            <person name="Balachadran M.T."/>
            <person name="Sivarajan S.R."/>
            <person name="Patrignani A."/>
            <person name="Gruter S."/>
            <person name="Poveda L."/>
            <person name="Shimizu-Inatsugi R."/>
            <person name="Baeten J."/>
            <person name="Francoijs K.J."/>
            <person name="Nataraja K.N."/>
            <person name="Reddy Y.A.N."/>
            <person name="Phadnis S."/>
            <person name="Ravikumar R.L."/>
            <person name="Schlapbach R."/>
            <person name="Sreeman S.M."/>
            <person name="Shimizu K.K."/>
        </authorList>
    </citation>
    <scope>NUCLEOTIDE SEQUENCE</scope>
</reference>
<gene>
    <name evidence="2" type="primary">gb04339</name>
    <name evidence="2" type="ORF">PR202_gb04339</name>
</gene>
<keyword evidence="1" id="KW-0732">Signal</keyword>
<dbReference type="Proteomes" id="UP001054889">
    <property type="component" value="Unassembled WGS sequence"/>
</dbReference>
<evidence type="ECO:0000313" key="2">
    <source>
        <dbReference type="EMBL" id="GJN17284.1"/>
    </source>
</evidence>